<accession>A0A0A9HKM2</accession>
<proteinExistence type="predicted"/>
<protein>
    <submittedName>
        <fullName evidence="1">Uncharacterized protein</fullName>
    </submittedName>
</protein>
<dbReference type="AlphaFoldDB" id="A0A0A9HKM2"/>
<reference evidence="1" key="2">
    <citation type="journal article" date="2015" name="Data Brief">
        <title>Shoot transcriptome of the giant reed, Arundo donax.</title>
        <authorList>
            <person name="Barrero R.A."/>
            <person name="Guerrero F.D."/>
            <person name="Moolhuijzen P."/>
            <person name="Goolsby J.A."/>
            <person name="Tidwell J."/>
            <person name="Bellgard S.E."/>
            <person name="Bellgard M.I."/>
        </authorList>
    </citation>
    <scope>NUCLEOTIDE SEQUENCE</scope>
    <source>
        <tissue evidence="1">Shoot tissue taken approximately 20 cm above the soil surface</tissue>
    </source>
</reference>
<organism evidence="1">
    <name type="scientific">Arundo donax</name>
    <name type="common">Giant reed</name>
    <name type="synonym">Donax arundinaceus</name>
    <dbReference type="NCBI Taxonomy" id="35708"/>
    <lineage>
        <taxon>Eukaryota</taxon>
        <taxon>Viridiplantae</taxon>
        <taxon>Streptophyta</taxon>
        <taxon>Embryophyta</taxon>
        <taxon>Tracheophyta</taxon>
        <taxon>Spermatophyta</taxon>
        <taxon>Magnoliopsida</taxon>
        <taxon>Liliopsida</taxon>
        <taxon>Poales</taxon>
        <taxon>Poaceae</taxon>
        <taxon>PACMAD clade</taxon>
        <taxon>Arundinoideae</taxon>
        <taxon>Arundineae</taxon>
        <taxon>Arundo</taxon>
    </lineage>
</organism>
<dbReference type="EMBL" id="GBRH01160599">
    <property type="protein sequence ID" value="JAE37297.1"/>
    <property type="molecule type" value="Transcribed_RNA"/>
</dbReference>
<sequence>MELLNQLDGFDELGKVNSINQISRYLNLFCMSKRYVV</sequence>
<reference evidence="1" key="1">
    <citation type="submission" date="2014-09" db="EMBL/GenBank/DDBJ databases">
        <authorList>
            <person name="Magalhaes I.L.F."/>
            <person name="Oliveira U."/>
            <person name="Santos F.R."/>
            <person name="Vidigal T.H.D.A."/>
            <person name="Brescovit A.D."/>
            <person name="Santos A.J."/>
        </authorList>
    </citation>
    <scope>NUCLEOTIDE SEQUENCE</scope>
    <source>
        <tissue evidence="1">Shoot tissue taken approximately 20 cm above the soil surface</tissue>
    </source>
</reference>
<evidence type="ECO:0000313" key="1">
    <source>
        <dbReference type="EMBL" id="JAE37297.1"/>
    </source>
</evidence>
<name>A0A0A9HKM2_ARUDO</name>